<evidence type="ECO:0000256" key="2">
    <source>
        <dbReference type="ARBA" id="ARBA00009142"/>
    </source>
</evidence>
<evidence type="ECO:0000256" key="7">
    <source>
        <dbReference type="SAM" id="Phobius"/>
    </source>
</evidence>
<evidence type="ECO:0000313" key="8">
    <source>
        <dbReference type="EMBL" id="OAE32656.1"/>
    </source>
</evidence>
<evidence type="ECO:0000256" key="4">
    <source>
        <dbReference type="ARBA" id="ARBA00022989"/>
    </source>
</evidence>
<dbReference type="GO" id="GO:0016567">
    <property type="term" value="P:protein ubiquitination"/>
    <property type="evidence" value="ECO:0007669"/>
    <property type="project" value="TreeGrafter"/>
</dbReference>
<proteinExistence type="inferred from homology"/>
<name>A0A176WKB2_MARPO</name>
<evidence type="ECO:0000256" key="5">
    <source>
        <dbReference type="ARBA" id="ARBA00023136"/>
    </source>
</evidence>
<reference evidence="8" key="1">
    <citation type="submission" date="2016-03" db="EMBL/GenBank/DDBJ databases">
        <title>Mechanisms controlling the formation of the plant cell surface in tip-growing cells are functionally conserved among land plants.</title>
        <authorList>
            <person name="Honkanen S."/>
            <person name="Jones V.A."/>
            <person name="Morieri G."/>
            <person name="Champion C."/>
            <person name="Hetherington A.J."/>
            <person name="Kelly S."/>
            <person name="Saint-Marcoux D."/>
            <person name="Proust H."/>
            <person name="Prescott H."/>
            <person name="Dolan L."/>
        </authorList>
    </citation>
    <scope>NUCLEOTIDE SEQUENCE [LARGE SCALE GENOMIC DNA]</scope>
    <source>
        <tissue evidence="8">Whole gametophyte</tissue>
    </source>
</reference>
<dbReference type="Pfam" id="PF01925">
    <property type="entry name" value="TauE"/>
    <property type="match status" value="1"/>
</dbReference>
<keyword evidence="5 7" id="KW-0472">Membrane</keyword>
<dbReference type="PANTHER" id="PTHR14255:SF3">
    <property type="entry name" value="SULFITE EXPORTER TAUE_SAFE FAMILY PROTEIN 5-RELATED"/>
    <property type="match status" value="1"/>
</dbReference>
<comment type="subcellular location">
    <subcellularLocation>
        <location evidence="1">Membrane</location>
        <topology evidence="1">Multi-pass membrane protein</topology>
    </subcellularLocation>
</comment>
<evidence type="ECO:0008006" key="10">
    <source>
        <dbReference type="Google" id="ProtNLM"/>
    </source>
</evidence>
<comment type="caution">
    <text evidence="8">The sequence shown here is derived from an EMBL/GenBank/DDBJ whole genome shotgun (WGS) entry which is preliminary data.</text>
</comment>
<organism evidence="8 9">
    <name type="scientific">Marchantia polymorpha subsp. ruderalis</name>
    <dbReference type="NCBI Taxonomy" id="1480154"/>
    <lineage>
        <taxon>Eukaryota</taxon>
        <taxon>Viridiplantae</taxon>
        <taxon>Streptophyta</taxon>
        <taxon>Embryophyta</taxon>
        <taxon>Marchantiophyta</taxon>
        <taxon>Marchantiopsida</taxon>
        <taxon>Marchantiidae</taxon>
        <taxon>Marchantiales</taxon>
        <taxon>Marchantiaceae</taxon>
        <taxon>Marchantia</taxon>
    </lineage>
</organism>
<dbReference type="InterPro" id="IPR002781">
    <property type="entry name" value="TM_pro_TauE-like"/>
</dbReference>
<evidence type="ECO:0000256" key="6">
    <source>
        <dbReference type="SAM" id="MobiDB-lite"/>
    </source>
</evidence>
<keyword evidence="4 7" id="KW-1133">Transmembrane helix</keyword>
<evidence type="ECO:0000313" key="9">
    <source>
        <dbReference type="Proteomes" id="UP000077202"/>
    </source>
</evidence>
<dbReference type="GO" id="GO:0016020">
    <property type="term" value="C:membrane"/>
    <property type="evidence" value="ECO:0007669"/>
    <property type="project" value="UniProtKB-SubCell"/>
</dbReference>
<feature type="transmembrane region" description="Helical" evidence="7">
    <location>
        <begin position="108"/>
        <end position="133"/>
    </location>
</feature>
<evidence type="ECO:0000256" key="1">
    <source>
        <dbReference type="ARBA" id="ARBA00004141"/>
    </source>
</evidence>
<dbReference type="PANTHER" id="PTHR14255">
    <property type="entry name" value="CEREBLON"/>
    <property type="match status" value="1"/>
</dbReference>
<feature type="region of interest" description="Disordered" evidence="6">
    <location>
        <begin position="516"/>
        <end position="537"/>
    </location>
</feature>
<evidence type="ECO:0000256" key="3">
    <source>
        <dbReference type="ARBA" id="ARBA00022692"/>
    </source>
</evidence>
<feature type="transmembrane region" description="Helical" evidence="7">
    <location>
        <begin position="313"/>
        <end position="334"/>
    </location>
</feature>
<dbReference type="GO" id="GO:0031464">
    <property type="term" value="C:Cul4A-RING E3 ubiquitin ligase complex"/>
    <property type="evidence" value="ECO:0007669"/>
    <property type="project" value="TreeGrafter"/>
</dbReference>
<feature type="transmembrane region" description="Helical" evidence="7">
    <location>
        <begin position="428"/>
        <end position="449"/>
    </location>
</feature>
<dbReference type="Proteomes" id="UP000077202">
    <property type="component" value="Unassembled WGS sequence"/>
</dbReference>
<gene>
    <name evidence="8" type="ORF">AXG93_632s1060</name>
</gene>
<feature type="transmembrane region" description="Helical" evidence="7">
    <location>
        <begin position="461"/>
        <end position="483"/>
    </location>
</feature>
<dbReference type="EMBL" id="LVLJ01000758">
    <property type="protein sequence ID" value="OAE32656.1"/>
    <property type="molecule type" value="Genomic_DNA"/>
</dbReference>
<accession>A0A176WKB2</accession>
<feature type="transmembrane region" description="Helical" evidence="7">
    <location>
        <begin position="368"/>
        <end position="388"/>
    </location>
</feature>
<keyword evidence="3 7" id="KW-0812">Transmembrane</keyword>
<feature type="compositionally biased region" description="Basic and acidic residues" evidence="6">
    <location>
        <begin position="517"/>
        <end position="527"/>
    </location>
</feature>
<keyword evidence="9" id="KW-1185">Reference proteome</keyword>
<comment type="similarity">
    <text evidence="2">Belongs to the 4-toluene sulfonate uptake permease (TSUP) (TC 2.A.102) family.</text>
</comment>
<protein>
    <recommendedName>
        <fullName evidence="10">Sulfite exporter TauE/SafE family protein</fullName>
    </recommendedName>
</protein>
<dbReference type="AlphaFoldDB" id="A0A176WKB2"/>
<sequence length="537" mass="56734">MKMKMAERASMAALQRWPSPSRNFVSAVLMATIMACAGVGAGAGGGIEAEAAGSMNSSTSLGHMDGAEVGGSGAPLWANFTSRVFVVGERERARWPELELNTRTGVGIVLGGLGASLCTAAGIGGGGLFVPLFSLLLQFDSKTSAALSNFVMVGGQSVTMVLNLAQSHPLHPERSLIDFDAALLLQPNLLLGISTGVILNVVLPNWFITLSLTIVLSYVTLHSCRSGLKRWKKESHQLALPTFEIACKKLETQSSLSSSGSEISENLMESLLDHHGNSRFPQKKIFALAIVWLAFGAVQFLREGKGSKGRCGIGYWLLTATQVPLALIVTHYTFTNLRETVATHKGASESPDDGFVLGPEASSLFPKMALMTGIIGGMLGIAGAVIINPMLMSAGMHPQVTAATSGFMVVFSASMSVVQYWLMGRVPLDWAISSAVLSALCSAVGILLLQRTITKLGRASLVVFLVAFVVGISTVLMAVLGGAHGIQLLPKGTGKKSAAPRAFDLAIAFEPPPQFRAKSEKDSESNHVAKYRSTEMN</sequence>
<feature type="transmembrane region" description="Helical" evidence="7">
    <location>
        <begin position="400"/>
        <end position="422"/>
    </location>
</feature>